<name>A0AB37UK41_9CYAN</name>
<gene>
    <name evidence="1" type="ORF">DSM107010_29540</name>
</gene>
<dbReference type="EMBL" id="RSCK01000021">
    <property type="protein sequence ID" value="RUT11777.1"/>
    <property type="molecule type" value="Genomic_DNA"/>
</dbReference>
<keyword evidence="2" id="KW-1185">Reference proteome</keyword>
<reference evidence="1 2" key="1">
    <citation type="journal article" date="2019" name="Genome Biol. Evol.">
        <title>Day and night: Metabolic profiles and evolutionary relationships of six axenic non-marine cyanobacteria.</title>
        <authorList>
            <person name="Will S.E."/>
            <person name="Henke P."/>
            <person name="Boedeker C."/>
            <person name="Huang S."/>
            <person name="Brinkmann H."/>
            <person name="Rohde M."/>
            <person name="Jarek M."/>
            <person name="Friedl T."/>
            <person name="Seufert S."/>
            <person name="Schumacher M."/>
            <person name="Overmann J."/>
            <person name="Neumann-Schaal M."/>
            <person name="Petersen J."/>
        </authorList>
    </citation>
    <scope>NUCLEOTIDE SEQUENCE [LARGE SCALE GENOMIC DNA]</scope>
    <source>
        <strain evidence="1 2">SAG 39.79</strain>
    </source>
</reference>
<proteinExistence type="predicted"/>
<dbReference type="RefSeq" id="WP_015152894.1">
    <property type="nucleotide sequence ID" value="NZ_JAVKZF010000002.1"/>
</dbReference>
<evidence type="ECO:0008006" key="3">
    <source>
        <dbReference type="Google" id="ProtNLM"/>
    </source>
</evidence>
<comment type="caution">
    <text evidence="1">The sequence shown here is derived from an EMBL/GenBank/DDBJ whole genome shotgun (WGS) entry which is preliminary data.</text>
</comment>
<dbReference type="Proteomes" id="UP000282574">
    <property type="component" value="Unassembled WGS sequence"/>
</dbReference>
<accession>A0AB37UK41</accession>
<dbReference type="AlphaFoldDB" id="A0AB37UK41"/>
<evidence type="ECO:0000313" key="1">
    <source>
        <dbReference type="EMBL" id="RUT11777.1"/>
    </source>
</evidence>
<sequence>MLKNLPPIYFYIPPSKLPAGNLPQNAQSFWQWLSFHRSISPMAGGGCIWTLQTYLYLNDRGFPCQLVQTMPDEGIVLSHRDFLDDSLQPSPKLLIVCLRADVDRHPYAQLHVVQNPYQAIPRRFLTLWESYFIPHWTQSSLIPRDPQRGDTFENVAFIGNETNLVSEFRGQFWHEQLDALGLRFQKKLLHDSWHDYSDIDVVLAVREFGRKNYFRGKPASKLYNAWHAGVPAILGYESAFRAERKSDLDYLEATSLTEVISSLKRLRDNKEMRRAMVENGWIRAKETQSEQMVAKWQTFLIDSAIPAYKNWCSMSPWQQQVFFNTRRSFLSFRPSYYFLKSQVFNFVEKTVRGKSSLTISGRRQ</sequence>
<protein>
    <recommendedName>
        <fullName evidence="3">Glycosyltransferase family 1 protein</fullName>
    </recommendedName>
</protein>
<evidence type="ECO:0000313" key="2">
    <source>
        <dbReference type="Proteomes" id="UP000282574"/>
    </source>
</evidence>
<organism evidence="1 2">
    <name type="scientific">Chroococcidiopsis cubana SAG 39.79</name>
    <dbReference type="NCBI Taxonomy" id="388085"/>
    <lineage>
        <taxon>Bacteria</taxon>
        <taxon>Bacillati</taxon>
        <taxon>Cyanobacteriota</taxon>
        <taxon>Cyanophyceae</taxon>
        <taxon>Chroococcidiopsidales</taxon>
        <taxon>Chroococcidiopsidaceae</taxon>
        <taxon>Chroococcidiopsis</taxon>
    </lineage>
</organism>